<protein>
    <recommendedName>
        <fullName evidence="3">DDE Tnp4 domain-containing protein</fullName>
    </recommendedName>
</protein>
<comment type="caution">
    <text evidence="4">The sequence shown here is derived from an EMBL/GenBank/DDBJ whole genome shotgun (WGS) entry which is preliminary data.</text>
</comment>
<name>A0A6G0XU73_9STRA</name>
<gene>
    <name evidence="4" type="ORF">Ae201684_001571</name>
</gene>
<dbReference type="EMBL" id="VJMJ01000012">
    <property type="protein sequence ID" value="KAF0743929.1"/>
    <property type="molecule type" value="Genomic_DNA"/>
</dbReference>
<dbReference type="InterPro" id="IPR027806">
    <property type="entry name" value="HARBI1_dom"/>
</dbReference>
<evidence type="ECO:0000313" key="5">
    <source>
        <dbReference type="Proteomes" id="UP000481153"/>
    </source>
</evidence>
<dbReference type="Proteomes" id="UP000481153">
    <property type="component" value="Unassembled WGS sequence"/>
</dbReference>
<dbReference type="Pfam" id="PF13359">
    <property type="entry name" value="DDE_Tnp_4"/>
    <property type="match status" value="1"/>
</dbReference>
<feature type="domain" description="DDE Tnp4" evidence="3">
    <location>
        <begin position="147"/>
        <end position="311"/>
    </location>
</feature>
<comment type="cofactor">
    <cofactor evidence="1">
        <name>a divalent metal cation</name>
        <dbReference type="ChEBI" id="CHEBI:60240"/>
    </cofactor>
</comment>
<evidence type="ECO:0000256" key="1">
    <source>
        <dbReference type="ARBA" id="ARBA00001968"/>
    </source>
</evidence>
<accession>A0A6G0XU73</accession>
<dbReference type="GO" id="GO:0046872">
    <property type="term" value="F:metal ion binding"/>
    <property type="evidence" value="ECO:0007669"/>
    <property type="project" value="UniProtKB-KW"/>
</dbReference>
<keyword evidence="2" id="KW-0479">Metal-binding</keyword>
<evidence type="ECO:0000256" key="2">
    <source>
        <dbReference type="ARBA" id="ARBA00022723"/>
    </source>
</evidence>
<sequence>MVDKKLFCLTRGPPRIDFTNAFDRHLVDATAIEKYRFTISQLAELSIKLRLDPFIVTATRDKVTRIEALAIVCRRLSELSKLFTVANEFGRSIASYYRIFLQTVRLLHSAHAGLLYLNKSLIKQRMLEYSAAVRAKGVRLTTCWGFIDGTKQYISRPIARRNPSHANENLQRSVYNGHPRRHCLNWQGITCPDGIMASMYGPVEGRRHDSTVLAKSEVLKEFQADQAFQNAVVYGDPAYSCSAFVVCPFSNPRPGSCEAKFNARMSSVRESVEWGFGRIKVLWPFIDFDKKQKALEAPIGKIFNIAVLLSNCHCCLQPLGNQISMYFDLAPPTLNDYLGINE</sequence>
<proteinExistence type="predicted"/>
<organism evidence="4 5">
    <name type="scientific">Aphanomyces euteiches</name>
    <dbReference type="NCBI Taxonomy" id="100861"/>
    <lineage>
        <taxon>Eukaryota</taxon>
        <taxon>Sar</taxon>
        <taxon>Stramenopiles</taxon>
        <taxon>Oomycota</taxon>
        <taxon>Saprolegniomycetes</taxon>
        <taxon>Saprolegniales</taxon>
        <taxon>Verrucalvaceae</taxon>
        <taxon>Aphanomyces</taxon>
    </lineage>
</organism>
<dbReference type="VEuPathDB" id="FungiDB:AeMF1_005740"/>
<keyword evidence="5" id="KW-1185">Reference proteome</keyword>
<reference evidence="4 5" key="1">
    <citation type="submission" date="2019-07" db="EMBL/GenBank/DDBJ databases">
        <title>Genomics analysis of Aphanomyces spp. identifies a new class of oomycete effector associated with host adaptation.</title>
        <authorList>
            <person name="Gaulin E."/>
        </authorList>
    </citation>
    <scope>NUCLEOTIDE SEQUENCE [LARGE SCALE GENOMIC DNA]</scope>
    <source>
        <strain evidence="4 5">ATCC 201684</strain>
    </source>
</reference>
<evidence type="ECO:0000259" key="3">
    <source>
        <dbReference type="Pfam" id="PF13359"/>
    </source>
</evidence>
<dbReference type="AlphaFoldDB" id="A0A6G0XU73"/>
<evidence type="ECO:0000313" key="4">
    <source>
        <dbReference type="EMBL" id="KAF0743929.1"/>
    </source>
</evidence>